<dbReference type="InParanoid" id="A0A1Z5KP43"/>
<keyword evidence="2" id="KW-1185">Reference proteome</keyword>
<gene>
    <name evidence="1" type="ORF">FisN_21Hh245</name>
</gene>
<dbReference type="Proteomes" id="UP000198406">
    <property type="component" value="Unassembled WGS sequence"/>
</dbReference>
<evidence type="ECO:0000313" key="1">
    <source>
        <dbReference type="EMBL" id="GAX27895.1"/>
    </source>
</evidence>
<comment type="caution">
    <text evidence="1">The sequence shown here is derived from an EMBL/GenBank/DDBJ whole genome shotgun (WGS) entry which is preliminary data.</text>
</comment>
<sequence length="330" mass="37646">MQIPEILEKVSWSYRNSVVVQKLWTEMLWTFQTFWKLCVSYGEVRTDEADATSDLQSDLILACIRGDVSVNEVSPDGIEPQHLYMAVDRPTPDTAVIRWILDALPLSLIQVYRDPDTDLTPMEVLMQSILGQEERRRYHREENTTRIEASWECVRLIATKVVECHPKTPTLHACLQLYLQRPTCMPFSLLQKALQEFSHETFYVDPIGRLPFHIILAAMESTRRICLTSPSVKDDSDDDDDTEELVTLAKKVLELNPTAARECDFEGRLPLDIAIAIDCHDLACQLAQIYPGGLGIRSRFPSLLVFCTLVERSPLNVSFGILREVSNYLT</sequence>
<reference evidence="1 2" key="1">
    <citation type="journal article" date="2015" name="Plant Cell">
        <title>Oil accumulation by the oleaginous diatom Fistulifera solaris as revealed by the genome and transcriptome.</title>
        <authorList>
            <person name="Tanaka T."/>
            <person name="Maeda Y."/>
            <person name="Veluchamy A."/>
            <person name="Tanaka M."/>
            <person name="Abida H."/>
            <person name="Marechal E."/>
            <person name="Bowler C."/>
            <person name="Muto M."/>
            <person name="Sunaga Y."/>
            <person name="Tanaka M."/>
            <person name="Yoshino T."/>
            <person name="Taniguchi T."/>
            <person name="Fukuda Y."/>
            <person name="Nemoto M."/>
            <person name="Matsumoto M."/>
            <person name="Wong P.S."/>
            <person name="Aburatani S."/>
            <person name="Fujibuchi W."/>
        </authorList>
    </citation>
    <scope>NUCLEOTIDE SEQUENCE [LARGE SCALE GENOMIC DNA]</scope>
    <source>
        <strain evidence="1 2">JPCC DA0580</strain>
    </source>
</reference>
<protein>
    <submittedName>
        <fullName evidence="1">Uncharacterized protein</fullName>
    </submittedName>
</protein>
<dbReference type="AlphaFoldDB" id="A0A1Z5KP43"/>
<proteinExistence type="predicted"/>
<evidence type="ECO:0000313" key="2">
    <source>
        <dbReference type="Proteomes" id="UP000198406"/>
    </source>
</evidence>
<dbReference type="EMBL" id="BDSP01000260">
    <property type="protein sequence ID" value="GAX27895.1"/>
    <property type="molecule type" value="Genomic_DNA"/>
</dbReference>
<name>A0A1Z5KP43_FISSO</name>
<accession>A0A1Z5KP43</accession>
<organism evidence="1 2">
    <name type="scientific">Fistulifera solaris</name>
    <name type="common">Oleaginous diatom</name>
    <dbReference type="NCBI Taxonomy" id="1519565"/>
    <lineage>
        <taxon>Eukaryota</taxon>
        <taxon>Sar</taxon>
        <taxon>Stramenopiles</taxon>
        <taxon>Ochrophyta</taxon>
        <taxon>Bacillariophyta</taxon>
        <taxon>Bacillariophyceae</taxon>
        <taxon>Bacillariophycidae</taxon>
        <taxon>Naviculales</taxon>
        <taxon>Naviculaceae</taxon>
        <taxon>Fistulifera</taxon>
    </lineage>
</organism>